<evidence type="ECO:0000313" key="5">
    <source>
        <dbReference type="Proteomes" id="UP001237642"/>
    </source>
</evidence>
<evidence type="ECO:0008006" key="6">
    <source>
        <dbReference type="Google" id="ProtNLM"/>
    </source>
</evidence>
<dbReference type="EMBL" id="JAUIZM010000003">
    <property type="protein sequence ID" value="KAK1395432.1"/>
    <property type="molecule type" value="Genomic_DNA"/>
</dbReference>
<dbReference type="Pfam" id="PF03874">
    <property type="entry name" value="RNA_pol_Rpb4"/>
    <property type="match status" value="1"/>
</dbReference>
<dbReference type="GO" id="GO:0005634">
    <property type="term" value="C:nucleus"/>
    <property type="evidence" value="ECO:0007669"/>
    <property type="project" value="UniProtKB-SubCell"/>
</dbReference>
<evidence type="ECO:0000256" key="3">
    <source>
        <dbReference type="SAM" id="MobiDB-lite"/>
    </source>
</evidence>
<dbReference type="InterPro" id="IPR005574">
    <property type="entry name" value="Rpb4/RPC9"/>
</dbReference>
<protein>
    <recommendedName>
        <fullName evidence="6">RNA polymerase Rpb4/RPC9 core domain-containing protein</fullName>
    </recommendedName>
</protein>
<keyword evidence="5" id="KW-1185">Reference proteome</keyword>
<reference evidence="4" key="1">
    <citation type="submission" date="2023-02" db="EMBL/GenBank/DDBJ databases">
        <title>Genome of toxic invasive species Heracleum sosnowskyi carries increased number of genes despite the absence of recent whole-genome duplications.</title>
        <authorList>
            <person name="Schelkunov M."/>
            <person name="Shtratnikova V."/>
            <person name="Makarenko M."/>
            <person name="Klepikova A."/>
            <person name="Omelchenko D."/>
            <person name="Novikova G."/>
            <person name="Obukhova E."/>
            <person name="Bogdanov V."/>
            <person name="Penin A."/>
            <person name="Logacheva M."/>
        </authorList>
    </citation>
    <scope>NUCLEOTIDE SEQUENCE</scope>
    <source>
        <strain evidence="4">Hsosn_3</strain>
        <tissue evidence="4">Leaf</tissue>
    </source>
</reference>
<proteinExistence type="predicted"/>
<organism evidence="4 5">
    <name type="scientific">Heracleum sosnowskyi</name>
    <dbReference type="NCBI Taxonomy" id="360622"/>
    <lineage>
        <taxon>Eukaryota</taxon>
        <taxon>Viridiplantae</taxon>
        <taxon>Streptophyta</taxon>
        <taxon>Embryophyta</taxon>
        <taxon>Tracheophyta</taxon>
        <taxon>Spermatophyta</taxon>
        <taxon>Magnoliopsida</taxon>
        <taxon>eudicotyledons</taxon>
        <taxon>Gunneridae</taxon>
        <taxon>Pentapetalae</taxon>
        <taxon>asterids</taxon>
        <taxon>campanulids</taxon>
        <taxon>Apiales</taxon>
        <taxon>Apiaceae</taxon>
        <taxon>Apioideae</taxon>
        <taxon>apioid superclade</taxon>
        <taxon>Tordylieae</taxon>
        <taxon>Tordyliinae</taxon>
        <taxon>Heracleum</taxon>
    </lineage>
</organism>
<dbReference type="Proteomes" id="UP001237642">
    <property type="component" value="Unassembled WGS sequence"/>
</dbReference>
<keyword evidence="2" id="KW-0539">Nucleus</keyword>
<comment type="caution">
    <text evidence="4">The sequence shown here is derived from an EMBL/GenBank/DDBJ whole genome shotgun (WGS) entry which is preliminary data.</text>
</comment>
<gene>
    <name evidence="4" type="ORF">POM88_014488</name>
</gene>
<evidence type="ECO:0000313" key="4">
    <source>
        <dbReference type="EMBL" id="KAK1395432.1"/>
    </source>
</evidence>
<name>A0AAD8N479_9APIA</name>
<feature type="region of interest" description="Disordered" evidence="3">
    <location>
        <begin position="1"/>
        <end position="40"/>
    </location>
</feature>
<dbReference type="PANTHER" id="PTHR21297">
    <property type="entry name" value="DNA-DIRECTED RNA POLYMERASE II"/>
    <property type="match status" value="1"/>
</dbReference>
<dbReference type="GO" id="GO:0006352">
    <property type="term" value="P:DNA-templated transcription initiation"/>
    <property type="evidence" value="ECO:0007669"/>
    <property type="project" value="InterPro"/>
</dbReference>
<dbReference type="InterPro" id="IPR010997">
    <property type="entry name" value="HRDC-like_sf"/>
</dbReference>
<evidence type="ECO:0000256" key="2">
    <source>
        <dbReference type="ARBA" id="ARBA00023242"/>
    </source>
</evidence>
<dbReference type="InterPro" id="IPR045222">
    <property type="entry name" value="Rpb4-like"/>
</dbReference>
<accession>A0AAD8N479</accession>
<dbReference type="SUPFAM" id="SSF47819">
    <property type="entry name" value="HRDC-like"/>
    <property type="match status" value="1"/>
</dbReference>
<evidence type="ECO:0000256" key="1">
    <source>
        <dbReference type="ARBA" id="ARBA00004123"/>
    </source>
</evidence>
<dbReference type="InterPro" id="IPR038324">
    <property type="entry name" value="Rpb4/RPC9_sf"/>
</dbReference>
<dbReference type="Gene3D" id="1.20.1250.40">
    <property type="match status" value="1"/>
</dbReference>
<comment type="subcellular location">
    <subcellularLocation>
        <location evidence="1">Nucleus</location>
    </subcellularLocation>
</comment>
<dbReference type="AlphaFoldDB" id="A0AAD8N479"/>
<reference evidence="4" key="2">
    <citation type="submission" date="2023-05" db="EMBL/GenBank/DDBJ databases">
        <authorList>
            <person name="Schelkunov M.I."/>
        </authorList>
    </citation>
    <scope>NUCLEOTIDE SEQUENCE</scope>
    <source>
        <strain evidence="4">Hsosn_3</strain>
        <tissue evidence="4">Leaf</tissue>
    </source>
</reference>
<dbReference type="GO" id="GO:0030880">
    <property type="term" value="C:RNA polymerase complex"/>
    <property type="evidence" value="ECO:0007669"/>
    <property type="project" value="InterPro"/>
</dbReference>
<sequence length="180" mass="19190">MGDKAGGKGYSRPKGAAKSALKTPLSAGPGLNNGSTKSRKGMNVQFEFEDCGGKGDKVANGGKIPVAKPIRPLQLRVEEELPENVTCLMDYPTVKIPLSFDKGLQRSKKGNDYASPQSVKEALQNLKNHGVADSEICLIANIHPESADEAKYVLDKGKKKKLLEPLKSALGELAKIDCSA</sequence>
<dbReference type="GO" id="GO:0000166">
    <property type="term" value="F:nucleotide binding"/>
    <property type="evidence" value="ECO:0007669"/>
    <property type="project" value="InterPro"/>
</dbReference>